<dbReference type="EMBL" id="MN428057">
    <property type="protein sequence ID" value="QFP97015.1"/>
    <property type="molecule type" value="Genomic_DNA"/>
</dbReference>
<protein>
    <submittedName>
        <fullName evidence="1">Uncharacterized protein</fullName>
    </submittedName>
</protein>
<evidence type="ECO:0000313" key="1">
    <source>
        <dbReference type="EMBL" id="QFP97015.1"/>
    </source>
</evidence>
<name>A0A5P8DDH9_9CAUD</name>
<sequence length="111" mass="11918">MSNDTTGRRLRDDGTNAAIAADVAINRGYGDHVRAALDELIASGDQFTADDVRALIPEGIEPHTPNLLPAIIGGYAAAQRITCVGMARPSRPSRRYSRNLIWARAEDGSQS</sequence>
<gene>
    <name evidence="1" type="primary">44</name>
    <name evidence="1" type="ORF">SEA_SUERTE_44</name>
</gene>
<dbReference type="Proteomes" id="UP000325796">
    <property type="component" value="Segment"/>
</dbReference>
<dbReference type="GeneID" id="77930602"/>
<organism evidence="1 2">
    <name type="scientific">Gordonia phage Suerte</name>
    <dbReference type="NCBI Taxonomy" id="2652883"/>
    <lineage>
        <taxon>Viruses</taxon>
        <taxon>Duplodnaviria</taxon>
        <taxon>Heunggongvirae</taxon>
        <taxon>Uroviricota</taxon>
        <taxon>Caudoviricetes</taxon>
        <taxon>Beenievirus</taxon>
        <taxon>Beenievirus suerte</taxon>
    </lineage>
</organism>
<keyword evidence="2" id="KW-1185">Reference proteome</keyword>
<proteinExistence type="predicted"/>
<dbReference type="KEGG" id="vg:77930602"/>
<accession>A0A5P8DDH9</accession>
<reference evidence="1 2" key="1">
    <citation type="submission" date="2019-09" db="EMBL/GenBank/DDBJ databases">
        <authorList>
            <person name="Scherer A.E."/>
            <person name="Alayouni A."/>
            <person name="Blackmon D.M."/>
            <person name="Cruz D.E."/>
            <person name="Esteban-Lopez J.D."/>
            <person name="Fernandez D.J."/>
            <person name="Hull S."/>
            <person name="Irizarry A."/>
            <person name="Lwin N."/>
            <person name="Perkins J."/>
            <person name="Pincus L.M."/>
            <person name="Prome N.A."/>
            <person name="Saeed S."/>
            <person name="Solares N."/>
            <person name="Zou W."/>
            <person name="Ball S.L."/>
            <person name="Garlena R.A."/>
            <person name="Russell D.A."/>
            <person name="Pope W.H."/>
            <person name="Jacobs-Sera D."/>
            <person name="Hatfull G.F."/>
        </authorList>
    </citation>
    <scope>NUCLEOTIDE SEQUENCE [LARGE SCALE GENOMIC DNA]</scope>
</reference>
<dbReference type="RefSeq" id="YP_010654753.1">
    <property type="nucleotide sequence ID" value="NC_070815.1"/>
</dbReference>
<evidence type="ECO:0000313" key="2">
    <source>
        <dbReference type="Proteomes" id="UP000325796"/>
    </source>
</evidence>